<dbReference type="EMBL" id="JASBWR010000071">
    <property type="protein sequence ID" value="KAJ9099073.1"/>
    <property type="molecule type" value="Genomic_DNA"/>
</dbReference>
<evidence type="ECO:0000313" key="1">
    <source>
        <dbReference type="EMBL" id="KAJ9099073.1"/>
    </source>
</evidence>
<proteinExistence type="predicted"/>
<dbReference type="Proteomes" id="UP001241377">
    <property type="component" value="Unassembled WGS sequence"/>
</dbReference>
<evidence type="ECO:0000313" key="2">
    <source>
        <dbReference type="Proteomes" id="UP001241377"/>
    </source>
</evidence>
<comment type="caution">
    <text evidence="1">The sequence shown here is derived from an EMBL/GenBank/DDBJ whole genome shotgun (WGS) entry which is preliminary data.</text>
</comment>
<protein>
    <submittedName>
        <fullName evidence="1">Uncharacterized protein</fullName>
    </submittedName>
</protein>
<sequence>MARAEIGTAKYQAKKLKASGLQQLKYYCQLCHKQCRDANGYKNHLLSPSHKGRVEDMEQKGTKKVTEDFSRQFLNAFMTLLRISHGNKSVDANKFYQEYISNDRDHVHMNSTKWSSLTLFVQYLGKNSYVRVEQPGDDENDHSLMISYIDHSDQKSVLVKRQQLMKNDEEQSMRFLSQQIEAGRNEKHIHKENDSVHEVKEIPKEGIKVQLRPKMSEKKKTAAAFNSEESEDSEDEAKQKKTNIGQISKKLLGR</sequence>
<keyword evidence="2" id="KW-1185">Reference proteome</keyword>
<reference evidence="1" key="1">
    <citation type="submission" date="2023-04" db="EMBL/GenBank/DDBJ databases">
        <title>Draft Genome sequencing of Naganishia species isolated from polar environments using Oxford Nanopore Technology.</title>
        <authorList>
            <person name="Leo P."/>
            <person name="Venkateswaran K."/>
        </authorList>
    </citation>
    <scope>NUCLEOTIDE SEQUENCE</scope>
    <source>
        <strain evidence="1">MNA-CCFEE 5261</strain>
    </source>
</reference>
<organism evidence="1 2">
    <name type="scientific">Naganishia cerealis</name>
    <dbReference type="NCBI Taxonomy" id="610337"/>
    <lineage>
        <taxon>Eukaryota</taxon>
        <taxon>Fungi</taxon>
        <taxon>Dikarya</taxon>
        <taxon>Basidiomycota</taxon>
        <taxon>Agaricomycotina</taxon>
        <taxon>Tremellomycetes</taxon>
        <taxon>Filobasidiales</taxon>
        <taxon>Filobasidiaceae</taxon>
        <taxon>Naganishia</taxon>
    </lineage>
</organism>
<gene>
    <name evidence="1" type="ORF">QFC19_006122</name>
</gene>
<name>A0ACC2VIV9_9TREE</name>
<accession>A0ACC2VIV9</accession>